<gene>
    <name evidence="8" type="ORF">FNK824_LOCUS11221</name>
</gene>
<dbReference type="AlphaFoldDB" id="A0A818X1S3"/>
<dbReference type="SUPFAM" id="SSF81301">
    <property type="entry name" value="Nucleotidyltransferase"/>
    <property type="match status" value="1"/>
</dbReference>
<protein>
    <recommendedName>
        <fullName evidence="7">EF-hand domain-containing protein</fullName>
    </recommendedName>
</protein>
<evidence type="ECO:0000256" key="6">
    <source>
        <dbReference type="ARBA" id="ARBA00023288"/>
    </source>
</evidence>
<name>A0A818X1S3_9BILA</name>
<dbReference type="InterPro" id="IPR043519">
    <property type="entry name" value="NT_sf"/>
</dbReference>
<accession>A0A818X1S3</accession>
<dbReference type="InterPro" id="IPR002934">
    <property type="entry name" value="Polymerase_NTP_transf_dom"/>
</dbReference>
<dbReference type="SMART" id="SM00054">
    <property type="entry name" value="EFh"/>
    <property type="match status" value="3"/>
</dbReference>
<dbReference type="GO" id="GO:0005509">
    <property type="term" value="F:calcium ion binding"/>
    <property type="evidence" value="ECO:0007669"/>
    <property type="project" value="InterPro"/>
</dbReference>
<dbReference type="GO" id="GO:0016779">
    <property type="term" value="F:nucleotidyltransferase activity"/>
    <property type="evidence" value="ECO:0007669"/>
    <property type="project" value="InterPro"/>
</dbReference>
<dbReference type="PROSITE" id="PS50222">
    <property type="entry name" value="EF_HAND_2"/>
    <property type="match status" value="2"/>
</dbReference>
<reference evidence="8" key="1">
    <citation type="submission" date="2021-02" db="EMBL/GenBank/DDBJ databases">
        <authorList>
            <person name="Nowell W R."/>
        </authorList>
    </citation>
    <scope>NUCLEOTIDE SEQUENCE</scope>
</reference>
<evidence type="ECO:0000313" key="9">
    <source>
        <dbReference type="Proteomes" id="UP000663874"/>
    </source>
</evidence>
<organism evidence="8 9">
    <name type="scientific">Rotaria sordida</name>
    <dbReference type="NCBI Taxonomy" id="392033"/>
    <lineage>
        <taxon>Eukaryota</taxon>
        <taxon>Metazoa</taxon>
        <taxon>Spiralia</taxon>
        <taxon>Gnathifera</taxon>
        <taxon>Rotifera</taxon>
        <taxon>Eurotatoria</taxon>
        <taxon>Bdelloidea</taxon>
        <taxon>Philodinida</taxon>
        <taxon>Philodinidae</taxon>
        <taxon>Rotaria</taxon>
    </lineage>
</organism>
<dbReference type="Proteomes" id="UP000663874">
    <property type="component" value="Unassembled WGS sequence"/>
</dbReference>
<comment type="caution">
    <text evidence="8">The sequence shown here is derived from an EMBL/GenBank/DDBJ whole genome shotgun (WGS) entry which is preliminary data.</text>
</comment>
<evidence type="ECO:0000256" key="4">
    <source>
        <dbReference type="ARBA" id="ARBA00022737"/>
    </source>
</evidence>
<dbReference type="InterPro" id="IPR028846">
    <property type="entry name" value="Recoverin"/>
</dbReference>
<dbReference type="Pfam" id="PF00036">
    <property type="entry name" value="EF-hand_1"/>
    <property type="match status" value="1"/>
</dbReference>
<evidence type="ECO:0000259" key="7">
    <source>
        <dbReference type="PROSITE" id="PS50222"/>
    </source>
</evidence>
<evidence type="ECO:0000313" key="8">
    <source>
        <dbReference type="EMBL" id="CAF3733145.1"/>
    </source>
</evidence>
<keyword evidence="4" id="KW-0677">Repeat</keyword>
<dbReference type="InterPro" id="IPR002048">
    <property type="entry name" value="EF_hand_dom"/>
</dbReference>
<evidence type="ECO:0000256" key="2">
    <source>
        <dbReference type="ARBA" id="ARBA00022707"/>
    </source>
</evidence>
<dbReference type="InterPro" id="IPR018247">
    <property type="entry name" value="EF_Hand_1_Ca_BS"/>
</dbReference>
<evidence type="ECO:0000256" key="5">
    <source>
        <dbReference type="ARBA" id="ARBA00022837"/>
    </source>
</evidence>
<evidence type="ECO:0000256" key="3">
    <source>
        <dbReference type="ARBA" id="ARBA00022723"/>
    </source>
</evidence>
<dbReference type="Gene3D" id="3.30.460.10">
    <property type="entry name" value="Beta Polymerase, domain 2"/>
    <property type="match status" value="1"/>
</dbReference>
<sequence length="401" mass="46317">MEQQEKIIKLLAEFFRRDTKRIQGAILIGSFGRGEGSPASDIDIELLIIEDKLDIDEFTNDVIQLFNHTEESLVVKHTIWLANQRKLALYHGSQLILTELYLYTQLSQFNKYFLGSRITDLRKCILVDRQDLIRQHLEYILTLPYDNRNDLIRELITNILFQLESTSSARRRNDAYKFYFISNITLHALVRLVYILDGKMEYNYNPPQSIVNSDLSSTMNLDKSELHLKNLINFFLAQLDRIKNVETAFWNDFPTGRLDKKGFVKYYEKIKDNKDRTSVLSDHVFAVFDKNHDGTIDFNEFLLAVAVGIPHDLNTHLDYVFEMCDVSGDGRVDVNELAAFLSASLTIVGKTNQKDNLDPKKLAASIFNTLGISEDKKLTKEEFVKGCKRNPNLCEFFGICK</sequence>
<dbReference type="InterPro" id="IPR011992">
    <property type="entry name" value="EF-hand-dom_pair"/>
</dbReference>
<dbReference type="CDD" id="cd00051">
    <property type="entry name" value="EFh"/>
    <property type="match status" value="1"/>
</dbReference>
<proteinExistence type="inferred from homology"/>
<evidence type="ECO:0000256" key="1">
    <source>
        <dbReference type="ARBA" id="ARBA00006049"/>
    </source>
</evidence>
<feature type="domain" description="EF-hand" evidence="7">
    <location>
        <begin position="312"/>
        <end position="347"/>
    </location>
</feature>
<dbReference type="PROSITE" id="PS00018">
    <property type="entry name" value="EF_HAND_1"/>
    <property type="match status" value="2"/>
</dbReference>
<keyword evidence="3" id="KW-0479">Metal-binding</keyword>
<comment type="similarity">
    <text evidence="1">Belongs to the recoverin family.</text>
</comment>
<dbReference type="PRINTS" id="PR00450">
    <property type="entry name" value="RECOVERIN"/>
</dbReference>
<dbReference type="PANTHER" id="PTHR23055:SF178">
    <property type="entry name" value="NEUROCALCIN HOMOLOG"/>
    <property type="match status" value="1"/>
</dbReference>
<dbReference type="Gene3D" id="1.10.238.10">
    <property type="entry name" value="EF-hand"/>
    <property type="match status" value="1"/>
</dbReference>
<dbReference type="PANTHER" id="PTHR23055">
    <property type="entry name" value="CALCIUM BINDING PROTEINS"/>
    <property type="match status" value="1"/>
</dbReference>
<keyword evidence="2" id="KW-0519">Myristate</keyword>
<dbReference type="CDD" id="cd05403">
    <property type="entry name" value="NT_KNTase_like"/>
    <property type="match status" value="1"/>
</dbReference>
<keyword evidence="6" id="KW-0449">Lipoprotein</keyword>
<feature type="domain" description="EF-hand" evidence="7">
    <location>
        <begin position="276"/>
        <end position="311"/>
    </location>
</feature>
<keyword evidence="5" id="KW-0106">Calcium</keyword>
<dbReference type="Pfam" id="PF01909">
    <property type="entry name" value="NTP_transf_2"/>
    <property type="match status" value="1"/>
</dbReference>
<dbReference type="EMBL" id="CAJOBE010001315">
    <property type="protein sequence ID" value="CAF3733145.1"/>
    <property type="molecule type" value="Genomic_DNA"/>
</dbReference>
<dbReference type="Pfam" id="PF13499">
    <property type="entry name" value="EF-hand_7"/>
    <property type="match status" value="1"/>
</dbReference>
<dbReference type="SUPFAM" id="SSF47473">
    <property type="entry name" value="EF-hand"/>
    <property type="match status" value="1"/>
</dbReference>